<proteinExistence type="predicted"/>
<dbReference type="GO" id="GO:0005634">
    <property type="term" value="C:nucleus"/>
    <property type="evidence" value="ECO:0007669"/>
    <property type="project" value="UniProtKB-SubCell"/>
</dbReference>
<feature type="domain" description="TFIIS N-terminal" evidence="3">
    <location>
        <begin position="77"/>
        <end position="154"/>
    </location>
</feature>
<name>A0A6G1CUI9_9ORYZ</name>
<dbReference type="Pfam" id="PF08711">
    <property type="entry name" value="Med26"/>
    <property type="match status" value="1"/>
</dbReference>
<dbReference type="PANTHER" id="PTHR47853:SF1">
    <property type="entry name" value="EXPRESSED PROTEIN"/>
    <property type="match status" value="1"/>
</dbReference>
<keyword evidence="1" id="KW-0539">Nucleus</keyword>
<dbReference type="Proteomes" id="UP000479710">
    <property type="component" value="Unassembled WGS sequence"/>
</dbReference>
<sequence length="306" mass="33740">MASPLSHSSSSPLIARDRLPVQRAATKPEVDMAAQGGPFRRWKRFLPAFSSVDAAIEAAEPGLSRVEFRDARLKILEMLCDATDGAVAEELCVVLDEVMIESLLTLEMVPAMPKMLASTDLAKDVGALRNHESERVRGLATGIVRGWRASVKEELVKAAAAMENLNQVLEPDETDHQAKILEPSAPKRTANTSALSFPKKQSAPVLVGSRVRTAKMDPPGVAGSFRRESVTSCSADEKAINAAKRKLREGYQEAEDAKRQRTVRVIEALDMAKQRQRKMHPILQERNRSRCLSSTARRASYTSLRR</sequence>
<feature type="region of interest" description="Disordered" evidence="2">
    <location>
        <begin position="277"/>
        <end position="306"/>
    </location>
</feature>
<evidence type="ECO:0000259" key="3">
    <source>
        <dbReference type="PROSITE" id="PS51319"/>
    </source>
</evidence>
<dbReference type="InterPro" id="IPR035441">
    <property type="entry name" value="TFIIS/LEDGF_dom_sf"/>
</dbReference>
<feature type="compositionally biased region" description="Polar residues" evidence="2">
    <location>
        <begin position="290"/>
        <end position="306"/>
    </location>
</feature>
<evidence type="ECO:0000256" key="1">
    <source>
        <dbReference type="PROSITE-ProRule" id="PRU00649"/>
    </source>
</evidence>
<dbReference type="PANTHER" id="PTHR47853">
    <property type="entry name" value="EXPRESSED PROTEIN"/>
    <property type="match status" value="1"/>
</dbReference>
<evidence type="ECO:0000313" key="5">
    <source>
        <dbReference type="Proteomes" id="UP000479710"/>
    </source>
</evidence>
<reference evidence="4 5" key="1">
    <citation type="submission" date="2019-11" db="EMBL/GenBank/DDBJ databases">
        <title>Whole genome sequence of Oryza granulata.</title>
        <authorList>
            <person name="Li W."/>
        </authorList>
    </citation>
    <scope>NUCLEOTIDE SEQUENCE [LARGE SCALE GENOMIC DNA]</scope>
    <source>
        <strain evidence="5">cv. Menghai</strain>
        <tissue evidence="4">Leaf</tissue>
    </source>
</reference>
<comment type="subcellular location">
    <subcellularLocation>
        <location evidence="1">Nucleus</location>
    </subcellularLocation>
</comment>
<evidence type="ECO:0000256" key="2">
    <source>
        <dbReference type="SAM" id="MobiDB-lite"/>
    </source>
</evidence>
<accession>A0A6G1CUI9</accession>
<dbReference type="EMBL" id="SPHZ02000008">
    <property type="protein sequence ID" value="KAF0903836.1"/>
    <property type="molecule type" value="Genomic_DNA"/>
</dbReference>
<dbReference type="PROSITE" id="PS51319">
    <property type="entry name" value="TFIIS_N"/>
    <property type="match status" value="1"/>
</dbReference>
<comment type="caution">
    <text evidence="4">The sequence shown here is derived from an EMBL/GenBank/DDBJ whole genome shotgun (WGS) entry which is preliminary data.</text>
</comment>
<organism evidence="4 5">
    <name type="scientific">Oryza meyeriana var. granulata</name>
    <dbReference type="NCBI Taxonomy" id="110450"/>
    <lineage>
        <taxon>Eukaryota</taxon>
        <taxon>Viridiplantae</taxon>
        <taxon>Streptophyta</taxon>
        <taxon>Embryophyta</taxon>
        <taxon>Tracheophyta</taxon>
        <taxon>Spermatophyta</taxon>
        <taxon>Magnoliopsida</taxon>
        <taxon>Liliopsida</taxon>
        <taxon>Poales</taxon>
        <taxon>Poaceae</taxon>
        <taxon>BOP clade</taxon>
        <taxon>Oryzoideae</taxon>
        <taxon>Oryzeae</taxon>
        <taxon>Oryzinae</taxon>
        <taxon>Oryza</taxon>
        <taxon>Oryza meyeriana</taxon>
    </lineage>
</organism>
<dbReference type="OrthoDB" id="696629at2759"/>
<dbReference type="SUPFAM" id="SSF47676">
    <property type="entry name" value="Conserved domain common to transcription factors TFIIS, elongin A, CRSP70"/>
    <property type="match status" value="1"/>
</dbReference>
<dbReference type="InterPro" id="IPR017923">
    <property type="entry name" value="TFIIS_N"/>
</dbReference>
<gene>
    <name evidence="4" type="ORF">E2562_029934</name>
</gene>
<protein>
    <recommendedName>
        <fullName evidence="3">TFIIS N-terminal domain-containing protein</fullName>
    </recommendedName>
</protein>
<evidence type="ECO:0000313" key="4">
    <source>
        <dbReference type="EMBL" id="KAF0903836.1"/>
    </source>
</evidence>
<keyword evidence="5" id="KW-1185">Reference proteome</keyword>
<dbReference type="AlphaFoldDB" id="A0A6G1CUI9"/>
<dbReference type="Gene3D" id="1.20.930.10">
    <property type="entry name" value="Conserved domain common to transcription factors TFIIS, elongin A, CRSP70"/>
    <property type="match status" value="1"/>
</dbReference>